<feature type="binding site" evidence="12">
    <location>
        <position position="102"/>
    </location>
    <ligand>
        <name>UDP-N-acetyl-alpha-D-glucosamine</name>
        <dbReference type="ChEBI" id="CHEBI:57705"/>
    </ligand>
</feature>
<evidence type="ECO:0000259" key="13">
    <source>
        <dbReference type="Pfam" id="PF00275"/>
    </source>
</evidence>
<dbReference type="CDD" id="cd01555">
    <property type="entry name" value="UdpNAET"/>
    <property type="match status" value="1"/>
</dbReference>
<dbReference type="GO" id="GO:0008760">
    <property type="term" value="F:UDP-N-acetylglucosamine 1-carboxyvinyltransferase activity"/>
    <property type="evidence" value="ECO:0007669"/>
    <property type="project" value="UniProtKB-UniRule"/>
</dbReference>
<dbReference type="InterPro" id="IPR050068">
    <property type="entry name" value="MurA_subfamily"/>
</dbReference>
<dbReference type="RefSeq" id="WP_011114136.1">
    <property type="nucleotide sequence ID" value="NZ_PKOF01000009.1"/>
</dbReference>
<dbReference type="InterPro" id="IPR001986">
    <property type="entry name" value="Enolpyruvate_Tfrase_dom"/>
</dbReference>
<evidence type="ECO:0000256" key="7">
    <source>
        <dbReference type="ARBA" id="ARBA00022984"/>
    </source>
</evidence>
<dbReference type="EC" id="2.5.1.7" evidence="12"/>
<dbReference type="InterPro" id="IPR005750">
    <property type="entry name" value="UDP_GlcNAc_COvinyl_MurA"/>
</dbReference>
<gene>
    <name evidence="12 14" type="primary">murA</name>
    <name evidence="14" type="ORF">FY207_02650</name>
</gene>
<feature type="domain" description="Enolpyruvate transferase" evidence="13">
    <location>
        <begin position="12"/>
        <end position="417"/>
    </location>
</feature>
<dbReference type="Gene3D" id="3.65.10.10">
    <property type="entry name" value="Enolpyruvate transferase domain"/>
    <property type="match status" value="2"/>
</dbReference>
<dbReference type="NCBIfam" id="NF006873">
    <property type="entry name" value="PRK09369.1"/>
    <property type="match status" value="1"/>
</dbReference>
<name>A0A643CLF8_ANAMA</name>
<dbReference type="InterPro" id="IPR013792">
    <property type="entry name" value="RNA3'P_cycl/enolpyr_Trfase_a/b"/>
</dbReference>
<evidence type="ECO:0000256" key="4">
    <source>
        <dbReference type="ARBA" id="ARBA00022618"/>
    </source>
</evidence>
<reference evidence="14" key="1">
    <citation type="submission" date="2019-08" db="EMBL/GenBank/DDBJ databases">
        <authorList>
            <person name="Amaro Estrada I."/>
            <person name="Quiroz Castaneda R.E."/>
            <person name="Martinez Ocampo F."/>
            <person name="Rodriguez Camarillo S.D."/>
        </authorList>
    </citation>
    <scope>NUCLEOTIDE SEQUENCE</scope>
    <source>
        <strain evidence="14">MEX-30-184-02</strain>
    </source>
</reference>
<keyword evidence="6 12" id="KW-0133">Cell shape</keyword>
<keyword evidence="12" id="KW-0670">Pyruvate</keyword>
<dbReference type="PANTHER" id="PTHR43783:SF1">
    <property type="entry name" value="UDP-N-ACETYLGLUCOSAMINE 1-CARBOXYVINYLTRANSFERASE"/>
    <property type="match status" value="1"/>
</dbReference>
<dbReference type="GO" id="GO:0009252">
    <property type="term" value="P:peptidoglycan biosynthetic process"/>
    <property type="evidence" value="ECO:0007669"/>
    <property type="project" value="UniProtKB-UniRule"/>
</dbReference>
<keyword evidence="7 12" id="KW-0573">Peptidoglycan synthesis</keyword>
<keyword evidence="3 12" id="KW-0963">Cytoplasm</keyword>
<evidence type="ECO:0000256" key="3">
    <source>
        <dbReference type="ARBA" id="ARBA00022490"/>
    </source>
</evidence>
<evidence type="ECO:0000256" key="6">
    <source>
        <dbReference type="ARBA" id="ARBA00022960"/>
    </source>
</evidence>
<comment type="function">
    <text evidence="12">Cell wall formation. Adds enolpyruvyl to UDP-N-acetylglucosamine.</text>
</comment>
<accession>A0A643CLF8</accession>
<protein>
    <recommendedName>
        <fullName evidence="12">UDP-N-acetylglucosamine 1-carboxyvinyltransferase</fullName>
        <ecNumber evidence="12">2.5.1.7</ecNumber>
    </recommendedName>
    <alternativeName>
        <fullName evidence="12">Enoylpyruvate transferase</fullName>
    </alternativeName>
    <alternativeName>
        <fullName evidence="12">UDP-N-acetylglucosamine enolpyruvyl transferase</fullName>
        <shortName evidence="12">EPT</shortName>
    </alternativeName>
</protein>
<evidence type="ECO:0000256" key="9">
    <source>
        <dbReference type="ARBA" id="ARBA00023316"/>
    </source>
</evidence>
<dbReference type="UniPathway" id="UPA00219"/>
<dbReference type="InterPro" id="IPR036968">
    <property type="entry name" value="Enolpyruvate_Tfrase_sf"/>
</dbReference>
<evidence type="ECO:0000256" key="12">
    <source>
        <dbReference type="HAMAP-Rule" id="MF_00111"/>
    </source>
</evidence>
<dbReference type="EMBL" id="VTCY01000006">
    <property type="protein sequence ID" value="KAB0452026.1"/>
    <property type="molecule type" value="Genomic_DNA"/>
</dbReference>
<comment type="similarity">
    <text evidence="10 12">Belongs to the EPSP synthase family. MurA subfamily.</text>
</comment>
<sequence length="428" mass="44911">MVEASLRVSGSTNPISGRIVANGAKNSALPIMAACLLLNGSVVLAGMPDLRDVTVMSELITSLGGRISFLRNTKEKANHKVEINCDNLHNWAIPHEITSQMRASCLTLGPILTRMGRAEVALPGGCSIGSRPLDMHIWALQKLGAKVEVCGNYVKCSSSGKLVGCHIDFQSVSVGATENALMAAVMAHGTTTISNAAIEPEVADLAHFLVKAGAQISGIGTRTLQICGVQQLSGPSHTIIRDRMEAGTYALAAISTGGSVHIAGVTSEILGCLAHELEGMGGKVTDVPDGLVVSRHSPQINPVVLHTAPYPGFPSDMQAQFAATACLARGTSQIHEHVFDRRFSYARELAKMGADIHVQGNTASIRGVDKLHGASVQAPDLRASAALLIAGLSAQGVTTISNAQTLYRGYEAMEEKLRACGAEVELVR</sequence>
<feature type="binding site" evidence="12">
    <location>
        <position position="338"/>
    </location>
    <ligand>
        <name>UDP-N-acetyl-alpha-D-glucosamine</name>
        <dbReference type="ChEBI" id="CHEBI:57705"/>
    </ligand>
</feature>
<dbReference type="GO" id="GO:0071555">
    <property type="term" value="P:cell wall organization"/>
    <property type="evidence" value="ECO:0007669"/>
    <property type="project" value="UniProtKB-KW"/>
</dbReference>
<feature type="binding site" evidence="12">
    <location>
        <position position="316"/>
    </location>
    <ligand>
        <name>UDP-N-acetyl-alpha-D-glucosamine</name>
        <dbReference type="ChEBI" id="CHEBI:57705"/>
    </ligand>
</feature>
<dbReference type="GO" id="GO:0051301">
    <property type="term" value="P:cell division"/>
    <property type="evidence" value="ECO:0007669"/>
    <property type="project" value="UniProtKB-KW"/>
</dbReference>
<dbReference type="AlphaFoldDB" id="A0A643CLF8"/>
<keyword evidence="9 12" id="KW-0961">Cell wall biogenesis/degradation</keyword>
<evidence type="ECO:0000256" key="10">
    <source>
        <dbReference type="ARBA" id="ARBA00038367"/>
    </source>
</evidence>
<dbReference type="GO" id="GO:0019277">
    <property type="term" value="P:UDP-N-acetylgalactosamine biosynthetic process"/>
    <property type="evidence" value="ECO:0007669"/>
    <property type="project" value="InterPro"/>
</dbReference>
<feature type="binding site" evidence="12">
    <location>
        <begin position="25"/>
        <end position="26"/>
    </location>
    <ligand>
        <name>phosphoenolpyruvate</name>
        <dbReference type="ChEBI" id="CHEBI:58702"/>
    </ligand>
</feature>
<proteinExistence type="inferred from homology"/>
<evidence type="ECO:0000256" key="5">
    <source>
        <dbReference type="ARBA" id="ARBA00022679"/>
    </source>
</evidence>
<evidence type="ECO:0000256" key="1">
    <source>
        <dbReference type="ARBA" id="ARBA00004496"/>
    </source>
</evidence>
<feature type="active site" description="Proton donor" evidence="12">
    <location>
        <position position="126"/>
    </location>
</feature>
<organism evidence="14">
    <name type="scientific">Anaplasma marginale</name>
    <dbReference type="NCBI Taxonomy" id="770"/>
    <lineage>
        <taxon>Bacteria</taxon>
        <taxon>Pseudomonadati</taxon>
        <taxon>Pseudomonadota</taxon>
        <taxon>Alphaproteobacteria</taxon>
        <taxon>Rickettsiales</taxon>
        <taxon>Anaplasmataceae</taxon>
        <taxon>Anaplasma</taxon>
    </lineage>
</organism>
<evidence type="ECO:0000256" key="11">
    <source>
        <dbReference type="ARBA" id="ARBA00047527"/>
    </source>
</evidence>
<keyword evidence="4 12" id="KW-0132">Cell division</keyword>
<comment type="caution">
    <text evidence="14">The sequence shown here is derived from an EMBL/GenBank/DDBJ whole genome shotgun (WGS) entry which is preliminary data.</text>
</comment>
<dbReference type="SUPFAM" id="SSF55205">
    <property type="entry name" value="EPT/RTPC-like"/>
    <property type="match status" value="1"/>
</dbReference>
<evidence type="ECO:0000256" key="8">
    <source>
        <dbReference type="ARBA" id="ARBA00023306"/>
    </source>
</evidence>
<feature type="modified residue" description="2-(S-cysteinyl)pyruvic acid O-phosphothioketal" evidence="12">
    <location>
        <position position="126"/>
    </location>
</feature>
<dbReference type="GO" id="GO:0008360">
    <property type="term" value="P:regulation of cell shape"/>
    <property type="evidence" value="ECO:0007669"/>
    <property type="project" value="UniProtKB-KW"/>
</dbReference>
<evidence type="ECO:0000256" key="2">
    <source>
        <dbReference type="ARBA" id="ARBA00004752"/>
    </source>
</evidence>
<evidence type="ECO:0000313" key="14">
    <source>
        <dbReference type="EMBL" id="KAB0452026.1"/>
    </source>
</evidence>
<dbReference type="GO" id="GO:0005737">
    <property type="term" value="C:cytoplasm"/>
    <property type="evidence" value="ECO:0007669"/>
    <property type="project" value="UniProtKB-SubCell"/>
</dbReference>
<dbReference type="SMR" id="A0A643CLF8"/>
<comment type="pathway">
    <text evidence="2 12">Cell wall biogenesis; peptidoglycan biosynthesis.</text>
</comment>
<dbReference type="HAMAP" id="MF_00111">
    <property type="entry name" value="MurA"/>
    <property type="match status" value="1"/>
</dbReference>
<dbReference type="PANTHER" id="PTHR43783">
    <property type="entry name" value="UDP-N-ACETYLGLUCOSAMINE 1-CARBOXYVINYLTRANSFERASE"/>
    <property type="match status" value="1"/>
</dbReference>
<dbReference type="NCBIfam" id="TIGR01072">
    <property type="entry name" value="murA"/>
    <property type="match status" value="1"/>
</dbReference>
<comment type="catalytic activity">
    <reaction evidence="11 12">
        <text>phosphoenolpyruvate + UDP-N-acetyl-alpha-D-glucosamine = UDP-N-acetyl-3-O-(1-carboxyvinyl)-alpha-D-glucosamine + phosphate</text>
        <dbReference type="Rhea" id="RHEA:18681"/>
        <dbReference type="ChEBI" id="CHEBI:43474"/>
        <dbReference type="ChEBI" id="CHEBI:57705"/>
        <dbReference type="ChEBI" id="CHEBI:58702"/>
        <dbReference type="ChEBI" id="CHEBI:68483"/>
        <dbReference type="EC" id="2.5.1.7"/>
    </reaction>
</comment>
<comment type="subcellular location">
    <subcellularLocation>
        <location evidence="1 12">Cytoplasm</location>
    </subcellularLocation>
</comment>
<keyword evidence="5 12" id="KW-0808">Transferase</keyword>
<comment type="caution">
    <text evidence="12">Lacks conserved residue(s) required for the propagation of feature annotation.</text>
</comment>
<keyword evidence="8 12" id="KW-0131">Cell cycle</keyword>
<dbReference type="Pfam" id="PF00275">
    <property type="entry name" value="EPSP_synthase"/>
    <property type="match status" value="1"/>
</dbReference>